<keyword evidence="1" id="KW-0805">Transcription regulation</keyword>
<evidence type="ECO:0000259" key="5">
    <source>
        <dbReference type="PROSITE" id="PS50932"/>
    </source>
</evidence>
<dbReference type="CDD" id="cd01392">
    <property type="entry name" value="HTH_LacI"/>
    <property type="match status" value="1"/>
</dbReference>
<dbReference type="GO" id="GO:0003700">
    <property type="term" value="F:DNA-binding transcription factor activity"/>
    <property type="evidence" value="ECO:0007669"/>
    <property type="project" value="TreeGrafter"/>
</dbReference>
<protein>
    <recommendedName>
        <fullName evidence="5">HTH lacI-type domain-containing protein</fullName>
    </recommendedName>
</protein>
<dbReference type="AlphaFoldDB" id="A0AA37UQW7"/>
<dbReference type="Proteomes" id="UP001157161">
    <property type="component" value="Unassembled WGS sequence"/>
</dbReference>
<evidence type="ECO:0000313" key="6">
    <source>
        <dbReference type="EMBL" id="GMA30908.1"/>
    </source>
</evidence>
<dbReference type="GO" id="GO:0000976">
    <property type="term" value="F:transcription cis-regulatory region binding"/>
    <property type="evidence" value="ECO:0007669"/>
    <property type="project" value="TreeGrafter"/>
</dbReference>
<dbReference type="InterPro" id="IPR028082">
    <property type="entry name" value="Peripla_BP_I"/>
</dbReference>
<evidence type="ECO:0000256" key="3">
    <source>
        <dbReference type="ARBA" id="ARBA00023163"/>
    </source>
</evidence>
<dbReference type="PANTHER" id="PTHR30146">
    <property type="entry name" value="LACI-RELATED TRANSCRIPTIONAL REPRESSOR"/>
    <property type="match status" value="1"/>
</dbReference>
<dbReference type="SUPFAM" id="SSF47413">
    <property type="entry name" value="lambda repressor-like DNA-binding domains"/>
    <property type="match status" value="1"/>
</dbReference>
<dbReference type="InterPro" id="IPR010982">
    <property type="entry name" value="Lambda_DNA-bd_dom_sf"/>
</dbReference>
<reference evidence="6" key="2">
    <citation type="submission" date="2023-02" db="EMBL/GenBank/DDBJ databases">
        <authorList>
            <person name="Sun Q."/>
            <person name="Mori K."/>
        </authorList>
    </citation>
    <scope>NUCLEOTIDE SEQUENCE</scope>
    <source>
        <strain evidence="6">NBRC 112290</strain>
    </source>
</reference>
<keyword evidence="7" id="KW-1185">Reference proteome</keyword>
<dbReference type="Gene3D" id="1.10.260.40">
    <property type="entry name" value="lambda repressor-like DNA-binding domains"/>
    <property type="match status" value="1"/>
</dbReference>
<dbReference type="InterPro" id="IPR001761">
    <property type="entry name" value="Peripla_BP/Lac1_sug-bd_dom"/>
</dbReference>
<accession>A0AA37UQW7</accession>
<dbReference type="Pfam" id="PF00356">
    <property type="entry name" value="LacI"/>
    <property type="match status" value="1"/>
</dbReference>
<gene>
    <name evidence="6" type="ORF">GCM10025875_09000</name>
</gene>
<proteinExistence type="predicted"/>
<dbReference type="Pfam" id="PF00532">
    <property type="entry name" value="Peripla_BP_1"/>
    <property type="match status" value="1"/>
</dbReference>
<name>A0AA37UQW7_9MICO</name>
<dbReference type="RefSeq" id="WP_284249669.1">
    <property type="nucleotide sequence ID" value="NZ_BSUM01000001.1"/>
</dbReference>
<sequence length="186" mass="19701">MSPRITSHDVAREIGVSQATVSRALRGDPKITPATVRRVREAAERLGYVPSHLGRSLSSRSTGNVAVVAELGNLTYPDTLPVMHDELEQHGYRTLLVAAQEGRELDHALLFDGSVDGVVLTTSRLTSELPARLQERGVPFVFLNRVARGVQADTVVADNAGGGGPQPGCSWGRGTAASRCSPGPPT</sequence>
<dbReference type="SMART" id="SM00354">
    <property type="entry name" value="HTH_LACI"/>
    <property type="match status" value="1"/>
</dbReference>
<dbReference type="PANTHER" id="PTHR30146:SF109">
    <property type="entry name" value="HTH-TYPE TRANSCRIPTIONAL REGULATOR GALS"/>
    <property type="match status" value="1"/>
</dbReference>
<dbReference type="EMBL" id="BSUM01000001">
    <property type="protein sequence ID" value="GMA30908.1"/>
    <property type="molecule type" value="Genomic_DNA"/>
</dbReference>
<evidence type="ECO:0000313" key="7">
    <source>
        <dbReference type="Proteomes" id="UP001157161"/>
    </source>
</evidence>
<evidence type="ECO:0000256" key="1">
    <source>
        <dbReference type="ARBA" id="ARBA00023015"/>
    </source>
</evidence>
<feature type="region of interest" description="Disordered" evidence="4">
    <location>
        <begin position="156"/>
        <end position="186"/>
    </location>
</feature>
<dbReference type="SUPFAM" id="SSF53822">
    <property type="entry name" value="Periplasmic binding protein-like I"/>
    <property type="match status" value="1"/>
</dbReference>
<evidence type="ECO:0000256" key="4">
    <source>
        <dbReference type="SAM" id="MobiDB-lite"/>
    </source>
</evidence>
<dbReference type="InterPro" id="IPR000843">
    <property type="entry name" value="HTH_LacI"/>
</dbReference>
<keyword evidence="3" id="KW-0804">Transcription</keyword>
<dbReference type="PROSITE" id="PS50932">
    <property type="entry name" value="HTH_LACI_2"/>
    <property type="match status" value="1"/>
</dbReference>
<keyword evidence="2" id="KW-0238">DNA-binding</keyword>
<comment type="caution">
    <text evidence="6">The sequence shown here is derived from an EMBL/GenBank/DDBJ whole genome shotgun (WGS) entry which is preliminary data.</text>
</comment>
<evidence type="ECO:0000256" key="2">
    <source>
        <dbReference type="ARBA" id="ARBA00023125"/>
    </source>
</evidence>
<reference evidence="6" key="1">
    <citation type="journal article" date="2014" name="Int. J. Syst. Evol. Microbiol.">
        <title>Complete genome sequence of Corynebacterium casei LMG S-19264T (=DSM 44701T), isolated from a smear-ripened cheese.</title>
        <authorList>
            <consortium name="US DOE Joint Genome Institute (JGI-PGF)"/>
            <person name="Walter F."/>
            <person name="Albersmeier A."/>
            <person name="Kalinowski J."/>
            <person name="Ruckert C."/>
        </authorList>
    </citation>
    <scope>NUCLEOTIDE SEQUENCE</scope>
    <source>
        <strain evidence="6">NBRC 112290</strain>
    </source>
</reference>
<dbReference type="Gene3D" id="3.40.50.2300">
    <property type="match status" value="1"/>
</dbReference>
<feature type="domain" description="HTH lacI-type" evidence="5">
    <location>
        <begin position="5"/>
        <end position="59"/>
    </location>
</feature>
<organism evidence="6 7">
    <name type="scientific">Litorihabitans aurantiacus</name>
    <dbReference type="NCBI Taxonomy" id="1930061"/>
    <lineage>
        <taxon>Bacteria</taxon>
        <taxon>Bacillati</taxon>
        <taxon>Actinomycetota</taxon>
        <taxon>Actinomycetes</taxon>
        <taxon>Micrococcales</taxon>
        <taxon>Beutenbergiaceae</taxon>
        <taxon>Litorihabitans</taxon>
    </lineage>
</organism>